<evidence type="ECO:0000313" key="6">
    <source>
        <dbReference type="EMBL" id="NLP83265.1"/>
    </source>
</evidence>
<comment type="similarity">
    <text evidence="1">Belongs to the polysaccharide lyase 8 family.</text>
</comment>
<dbReference type="InterPro" id="IPR011071">
    <property type="entry name" value="Lyase_8-like_C"/>
</dbReference>
<accession>A0ABX1KAW3</accession>
<dbReference type="CDD" id="cd01083">
    <property type="entry name" value="GAG_Lyase"/>
    <property type="match status" value="1"/>
</dbReference>
<dbReference type="PROSITE" id="PS51175">
    <property type="entry name" value="CBM6"/>
    <property type="match status" value="1"/>
</dbReference>
<dbReference type="PANTHER" id="PTHR38481">
    <property type="entry name" value="HYALURONATE LYASE"/>
    <property type="match status" value="1"/>
</dbReference>
<evidence type="ECO:0000256" key="3">
    <source>
        <dbReference type="ARBA" id="ARBA00023239"/>
    </source>
</evidence>
<dbReference type="Gene3D" id="2.70.98.10">
    <property type="match status" value="1"/>
</dbReference>
<dbReference type="Pfam" id="PF02884">
    <property type="entry name" value="Lyase_8_C"/>
    <property type="match status" value="1"/>
</dbReference>
<keyword evidence="2" id="KW-0732">Signal</keyword>
<dbReference type="InterPro" id="IPR004103">
    <property type="entry name" value="Lyase_8_C"/>
</dbReference>
<dbReference type="Gene3D" id="2.60.120.260">
    <property type="entry name" value="Galactose-binding domain-like"/>
    <property type="match status" value="2"/>
</dbReference>
<comment type="caution">
    <text evidence="6">The sequence shown here is derived from an EMBL/GenBank/DDBJ whole genome shotgun (WGS) entry which is preliminary data.</text>
</comment>
<dbReference type="EMBL" id="JABACI010000001">
    <property type="protein sequence ID" value="NLP83265.1"/>
    <property type="molecule type" value="Genomic_DNA"/>
</dbReference>
<name>A0ABX1KAW3_9MICO</name>
<evidence type="ECO:0000259" key="5">
    <source>
        <dbReference type="PROSITE" id="PS51175"/>
    </source>
</evidence>
<evidence type="ECO:0000256" key="4">
    <source>
        <dbReference type="SAM" id="MobiDB-lite"/>
    </source>
</evidence>
<dbReference type="PANTHER" id="PTHR38481:SF1">
    <property type="entry name" value="HYALURONATE LYASE"/>
    <property type="match status" value="1"/>
</dbReference>
<dbReference type="Pfam" id="PF18099">
    <property type="entry name" value="CBM_35_2"/>
    <property type="match status" value="1"/>
</dbReference>
<dbReference type="Pfam" id="PF08124">
    <property type="entry name" value="Lyase_8_N"/>
    <property type="match status" value="1"/>
</dbReference>
<evidence type="ECO:0000256" key="1">
    <source>
        <dbReference type="ARBA" id="ARBA00006699"/>
    </source>
</evidence>
<sequence length="1092" mass="117471">MRAEHLGRRSASRPMQRASRVIPIPTPRRSKRWGVWIGFALTTSLIVGSITASAENAYAADEFDELRAKWHEMVTGGAGLPQSDPDITARTDDIEAAASTHWNSMDTSPTRTRLWSNLGGSGSDVKLTYRKLKQMALAYSVEGSSLQGDPQLRTDIVSAMDWMYANFYNENTPDVGNWWDWDIGTPLELNDIVVMMYDEFTATQRTNYMAGVERFSPSVTGTGANRVWMAVVVGVRGIIVKDGAKVSAARDGLSDVFAYASSGDGFYRDGSFIQHTSIAYTGGYGKNLLSDVANIMFVLDGSTWEVVDPRKQVVMRWVYDSFEPLMYEGAMADMVRGREISRFSFQDHVTGHHLMQSLIRVSQFAPLADARAIRSMVKRWIVEDSYQNFYDLASINMIVLAKAIMSDSTTSARGALVRNAQFPEMDRVMHLRPEFGFGISMHSTRISNYESINAEHKRGWHTGDGMTYLYNEDLGQFSGDFWPTVNSYRLPGTTVLKDSTVTQGRGGSDAVGGATLGEYGVVGMRLRPPGQTLDARKAWFMFDNEIVALGAGISATDGKVVETIVENRKLNDTGNNTFTADGITRSTALGWTESMTGVSWAHLQGNVSGADIGYVFPGSATVQGLRESRTAKWSDINTYSGFGNTASKTRNYLSMWMDHGVDPTNGTYSYIVVPGATPAQVSTYASAPPITVLSNTSDAQAVSKPSLGITAAQFWRMGSTTAGPITSDSIASVVVRETADEIAVSVADPTHVHTGSIAVTVALPAACVVESDPTITVSQVTPGVQLSVNAAGSEGKSHTVVLRKSGTCVAAGQSVHTFEVENLPLASSGDLHTVYSTDTQASGGKWRRYDSNAVGDFIEHAVDVPSVGTYRVLVKSKNAGDRGVAQVAIQGTDAGVPLDFYAASSGAFVSTNIGTVSFAHAGPKTIRFTVTGKNSASSGYRIPLDSIVLERIGGLPAGAVHETEALPATSSSGDTVSIVNDSGASGGKLTKLTANAVGDYVDFAMPVVAPGTYDVKVRVKKYSDRGRFQLYINGHTQGLEQDLYATSQAFKTLEFGTVHITAPGTVTLRFQVTGTSGLKHDLALDSVELISR</sequence>
<dbReference type="Gene3D" id="1.50.10.100">
    <property type="entry name" value="Chondroitin AC/alginate lyase"/>
    <property type="match status" value="1"/>
</dbReference>
<keyword evidence="7" id="KW-1185">Reference proteome</keyword>
<dbReference type="InterPro" id="IPR005084">
    <property type="entry name" value="CBM6"/>
</dbReference>
<evidence type="ECO:0000256" key="2">
    <source>
        <dbReference type="ARBA" id="ARBA00022729"/>
    </source>
</evidence>
<dbReference type="InterPro" id="IPR041342">
    <property type="entry name" value="CBM35"/>
</dbReference>
<gene>
    <name evidence="6" type="ORF">HF576_05350</name>
</gene>
<dbReference type="Proteomes" id="UP001429745">
    <property type="component" value="Unassembled WGS sequence"/>
</dbReference>
<dbReference type="InterPro" id="IPR012970">
    <property type="entry name" value="Lyase_8_alpha_N"/>
</dbReference>
<dbReference type="Pfam" id="PF02278">
    <property type="entry name" value="Lyase_8"/>
    <property type="match status" value="1"/>
</dbReference>
<organism evidence="6 7">
    <name type="scientific">Microbacterium salsuginis</name>
    <dbReference type="NCBI Taxonomy" id="2722803"/>
    <lineage>
        <taxon>Bacteria</taxon>
        <taxon>Bacillati</taxon>
        <taxon>Actinomycetota</taxon>
        <taxon>Actinomycetes</taxon>
        <taxon>Micrococcales</taxon>
        <taxon>Microbacteriaceae</taxon>
        <taxon>Microbacterium</taxon>
    </lineage>
</organism>
<dbReference type="InterPro" id="IPR008929">
    <property type="entry name" value="Chondroitin_lyas"/>
</dbReference>
<dbReference type="InterPro" id="IPR038970">
    <property type="entry name" value="Lyase_8"/>
</dbReference>
<dbReference type="SUPFAM" id="SSF49785">
    <property type="entry name" value="Galactose-binding domain-like"/>
    <property type="match status" value="1"/>
</dbReference>
<dbReference type="InterPro" id="IPR003159">
    <property type="entry name" value="Lyase_8_central_dom"/>
</dbReference>
<dbReference type="RefSeq" id="WP_168911696.1">
    <property type="nucleotide sequence ID" value="NZ_JABACI010000001.1"/>
</dbReference>
<proteinExistence type="inferred from homology"/>
<dbReference type="InterPro" id="IPR011013">
    <property type="entry name" value="Gal_mutarotase_sf_dom"/>
</dbReference>
<reference evidence="6 7" key="1">
    <citation type="submission" date="2020-04" db="EMBL/GenBank/DDBJ databases">
        <title>CFH 90308 Microbacterium sp.</title>
        <authorList>
            <person name="Nie G."/>
            <person name="Ming H."/>
            <person name="Xia T."/>
        </authorList>
    </citation>
    <scope>NUCLEOTIDE SEQUENCE [LARGE SCALE GENOMIC DNA]</scope>
    <source>
        <strain evidence="6 7">CFH 90308</strain>
    </source>
</reference>
<protein>
    <submittedName>
        <fullName evidence="6">Hyaluronate lyase</fullName>
    </submittedName>
</protein>
<dbReference type="InterPro" id="IPR008979">
    <property type="entry name" value="Galactose-bd-like_sf"/>
</dbReference>
<feature type="region of interest" description="Disordered" evidence="4">
    <location>
        <begin position="1"/>
        <end position="20"/>
    </location>
</feature>
<dbReference type="Gene3D" id="2.60.220.10">
    <property type="entry name" value="Polysaccharide lyase family 8-like, C-terminal"/>
    <property type="match status" value="1"/>
</dbReference>
<dbReference type="SUPFAM" id="SSF49863">
    <property type="entry name" value="Hyaluronate lyase-like, C-terminal domain"/>
    <property type="match status" value="1"/>
</dbReference>
<dbReference type="InterPro" id="IPR014718">
    <property type="entry name" value="GH-type_carb-bd"/>
</dbReference>
<dbReference type="SUPFAM" id="SSF74650">
    <property type="entry name" value="Galactose mutarotase-like"/>
    <property type="match status" value="1"/>
</dbReference>
<dbReference type="GO" id="GO:0016829">
    <property type="term" value="F:lyase activity"/>
    <property type="evidence" value="ECO:0007669"/>
    <property type="project" value="UniProtKB-KW"/>
</dbReference>
<feature type="domain" description="CBM6" evidence="5">
    <location>
        <begin position="959"/>
        <end position="1090"/>
    </location>
</feature>
<keyword evidence="3 6" id="KW-0456">Lyase</keyword>
<dbReference type="SUPFAM" id="SSF48230">
    <property type="entry name" value="Chondroitin AC/alginate lyase"/>
    <property type="match status" value="1"/>
</dbReference>
<evidence type="ECO:0000313" key="7">
    <source>
        <dbReference type="Proteomes" id="UP001429745"/>
    </source>
</evidence>